<sequence length="108" mass="10848">MATSLLVAVAVAALLLCSCAMSIVVGSSLSGGASGDVETMQSTAAAAEVDDGWRGMARGLGGARSLGQRVPEKAPPPPKPNKYAGARPSRPPPPPPPPFVRFAGLNVL</sequence>
<dbReference type="Proteomes" id="UP000008810">
    <property type="component" value="Chromosome 1"/>
</dbReference>
<feature type="region of interest" description="Disordered" evidence="1">
    <location>
        <begin position="57"/>
        <end position="100"/>
    </location>
</feature>
<feature type="chain" id="PRO_5043158699" evidence="2">
    <location>
        <begin position="21"/>
        <end position="108"/>
    </location>
</feature>
<dbReference type="Gramene" id="PNT76379">
    <property type="protein sequence ID" value="PNT76379"/>
    <property type="gene ID" value="BRADI_1g47583v3"/>
</dbReference>
<dbReference type="KEGG" id="bdi:112270088"/>
<evidence type="ECO:0000313" key="3">
    <source>
        <dbReference type="EMBL" id="PNT76379.1"/>
    </source>
</evidence>
<protein>
    <submittedName>
        <fullName evidence="3 4">Uncharacterized protein</fullName>
    </submittedName>
</protein>
<evidence type="ECO:0000313" key="4">
    <source>
        <dbReference type="EnsemblPlants" id="PNT76379"/>
    </source>
</evidence>
<dbReference type="EnsemblPlants" id="PNT76379">
    <property type="protein sequence ID" value="PNT76379"/>
    <property type="gene ID" value="BRADI_1g47583v3"/>
</dbReference>
<keyword evidence="5" id="KW-1185">Reference proteome</keyword>
<name>A0A2K2DQ20_BRADI</name>
<evidence type="ECO:0000256" key="2">
    <source>
        <dbReference type="SAM" id="SignalP"/>
    </source>
</evidence>
<evidence type="ECO:0000313" key="5">
    <source>
        <dbReference type="Proteomes" id="UP000008810"/>
    </source>
</evidence>
<gene>
    <name evidence="4" type="primary">LOC112270088</name>
    <name evidence="3" type="ORF">BRADI_1g47583v3</name>
</gene>
<keyword evidence="2" id="KW-0732">Signal</keyword>
<dbReference type="RefSeq" id="XP_024313540.1">
    <property type="nucleotide sequence ID" value="XM_024457772.1"/>
</dbReference>
<feature type="compositionally biased region" description="Pro residues" evidence="1">
    <location>
        <begin position="89"/>
        <end position="99"/>
    </location>
</feature>
<feature type="signal peptide" evidence="2">
    <location>
        <begin position="1"/>
        <end position="20"/>
    </location>
</feature>
<evidence type="ECO:0000256" key="1">
    <source>
        <dbReference type="SAM" id="MobiDB-lite"/>
    </source>
</evidence>
<reference evidence="3" key="2">
    <citation type="submission" date="2017-06" db="EMBL/GenBank/DDBJ databases">
        <title>WGS assembly of Brachypodium distachyon.</title>
        <authorList>
            <consortium name="The International Brachypodium Initiative"/>
            <person name="Lucas S."/>
            <person name="Harmon-Smith M."/>
            <person name="Lail K."/>
            <person name="Tice H."/>
            <person name="Grimwood J."/>
            <person name="Bruce D."/>
            <person name="Barry K."/>
            <person name="Shu S."/>
            <person name="Lindquist E."/>
            <person name="Wang M."/>
            <person name="Pitluck S."/>
            <person name="Vogel J.P."/>
            <person name="Garvin D.F."/>
            <person name="Mockler T.C."/>
            <person name="Schmutz J."/>
            <person name="Rokhsar D."/>
            <person name="Bevan M.W."/>
        </authorList>
    </citation>
    <scope>NUCLEOTIDE SEQUENCE</scope>
    <source>
        <strain evidence="3">Bd21</strain>
    </source>
</reference>
<dbReference type="GeneID" id="112270088"/>
<reference evidence="4" key="3">
    <citation type="submission" date="2018-08" db="UniProtKB">
        <authorList>
            <consortium name="EnsemblPlants"/>
        </authorList>
    </citation>
    <scope>IDENTIFICATION</scope>
    <source>
        <strain evidence="4">cv. Bd21</strain>
    </source>
</reference>
<organism evidence="3">
    <name type="scientific">Brachypodium distachyon</name>
    <name type="common">Purple false brome</name>
    <name type="synonym">Trachynia distachya</name>
    <dbReference type="NCBI Taxonomy" id="15368"/>
    <lineage>
        <taxon>Eukaryota</taxon>
        <taxon>Viridiplantae</taxon>
        <taxon>Streptophyta</taxon>
        <taxon>Embryophyta</taxon>
        <taxon>Tracheophyta</taxon>
        <taxon>Spermatophyta</taxon>
        <taxon>Magnoliopsida</taxon>
        <taxon>Liliopsida</taxon>
        <taxon>Poales</taxon>
        <taxon>Poaceae</taxon>
        <taxon>BOP clade</taxon>
        <taxon>Pooideae</taxon>
        <taxon>Stipodae</taxon>
        <taxon>Brachypodieae</taxon>
        <taxon>Brachypodium</taxon>
    </lineage>
</organism>
<accession>A0A2K2DQ20</accession>
<proteinExistence type="predicted"/>
<dbReference type="EMBL" id="CM000880">
    <property type="protein sequence ID" value="PNT76379.1"/>
    <property type="molecule type" value="Genomic_DNA"/>
</dbReference>
<dbReference type="AlphaFoldDB" id="A0A2K2DQ20"/>
<reference evidence="3 4" key="1">
    <citation type="journal article" date="2010" name="Nature">
        <title>Genome sequencing and analysis of the model grass Brachypodium distachyon.</title>
        <authorList>
            <consortium name="International Brachypodium Initiative"/>
        </authorList>
    </citation>
    <scope>NUCLEOTIDE SEQUENCE [LARGE SCALE GENOMIC DNA]</scope>
    <source>
        <strain evidence="3 4">Bd21</strain>
    </source>
</reference>